<feature type="domain" description="GIT Spa2 homology (SHD)" evidence="2">
    <location>
        <begin position="102"/>
        <end position="132"/>
    </location>
</feature>
<feature type="compositionally biased region" description="Polar residues" evidence="1">
    <location>
        <begin position="711"/>
        <end position="723"/>
    </location>
</feature>
<feature type="region of interest" description="Disordered" evidence="1">
    <location>
        <begin position="276"/>
        <end position="298"/>
    </location>
</feature>
<evidence type="ECO:0000256" key="1">
    <source>
        <dbReference type="SAM" id="MobiDB-lite"/>
    </source>
</evidence>
<dbReference type="GO" id="GO:0005078">
    <property type="term" value="F:MAP-kinase scaffold activity"/>
    <property type="evidence" value="ECO:0007669"/>
    <property type="project" value="TreeGrafter"/>
</dbReference>
<dbReference type="VEuPathDB" id="FungiDB:SAPIO_CDS6120"/>
<dbReference type="AlphaFoldDB" id="A0A084G4K0"/>
<dbReference type="Pfam" id="PF23742">
    <property type="entry name" value="VBS_C3G9"/>
    <property type="match status" value="1"/>
</dbReference>
<dbReference type="EMBL" id="JOWA01000100">
    <property type="protein sequence ID" value="KEZ42262.1"/>
    <property type="molecule type" value="Genomic_DNA"/>
</dbReference>
<accession>A0A084G4K0</accession>
<evidence type="ECO:0000313" key="4">
    <source>
        <dbReference type="Proteomes" id="UP000028545"/>
    </source>
</evidence>
<feature type="region of interest" description="Disordered" evidence="1">
    <location>
        <begin position="405"/>
        <end position="482"/>
    </location>
</feature>
<dbReference type="Pfam" id="PF08518">
    <property type="entry name" value="GIT_SHD"/>
    <property type="match status" value="2"/>
</dbReference>
<comment type="caution">
    <text evidence="3">The sequence shown here is derived from an EMBL/GenBank/DDBJ whole genome shotgun (WGS) entry which is preliminary data.</text>
</comment>
<gene>
    <name evidence="3" type="ORF">SAPIO_CDS6120</name>
</gene>
<feature type="compositionally biased region" description="Low complexity" evidence="1">
    <location>
        <begin position="409"/>
        <end position="422"/>
    </location>
</feature>
<feature type="compositionally biased region" description="Polar residues" evidence="1">
    <location>
        <begin position="670"/>
        <end position="693"/>
    </location>
</feature>
<dbReference type="PANTHER" id="PTHR21601">
    <property type="entry name" value="SPA2 PROTEIN"/>
    <property type="match status" value="1"/>
</dbReference>
<dbReference type="SMART" id="SM00555">
    <property type="entry name" value="GIT"/>
    <property type="match status" value="2"/>
</dbReference>
<dbReference type="PANTHER" id="PTHR21601:SF0">
    <property type="entry name" value="PROTEIN SPA2-RELATED"/>
    <property type="match status" value="1"/>
</dbReference>
<feature type="region of interest" description="Disordered" evidence="1">
    <location>
        <begin position="1"/>
        <end position="73"/>
    </location>
</feature>
<feature type="compositionally biased region" description="Basic and acidic residues" evidence="1">
    <location>
        <begin position="427"/>
        <end position="443"/>
    </location>
</feature>
<dbReference type="InterPro" id="IPR039892">
    <property type="entry name" value="Spa2/Sph1"/>
</dbReference>
<evidence type="ECO:0000313" key="3">
    <source>
        <dbReference type="EMBL" id="KEZ42262.1"/>
    </source>
</evidence>
<evidence type="ECO:0000259" key="2">
    <source>
        <dbReference type="SMART" id="SM00555"/>
    </source>
</evidence>
<feature type="region of interest" description="Disordered" evidence="1">
    <location>
        <begin position="184"/>
        <end position="226"/>
    </location>
</feature>
<feature type="compositionally biased region" description="Basic and acidic residues" evidence="1">
    <location>
        <begin position="450"/>
        <end position="465"/>
    </location>
</feature>
<feature type="domain" description="GIT Spa2 homology (SHD)" evidence="2">
    <location>
        <begin position="150"/>
        <end position="180"/>
    </location>
</feature>
<feature type="region of interest" description="Disordered" evidence="1">
    <location>
        <begin position="656"/>
        <end position="738"/>
    </location>
</feature>
<feature type="compositionally biased region" description="Polar residues" evidence="1">
    <location>
        <begin position="50"/>
        <end position="59"/>
    </location>
</feature>
<name>A0A084G4K0_PSEDA</name>
<keyword evidence="4" id="KW-1185">Reference proteome</keyword>
<dbReference type="GO" id="GO:0005826">
    <property type="term" value="C:actomyosin contractile ring"/>
    <property type="evidence" value="ECO:0007669"/>
    <property type="project" value="TreeGrafter"/>
</dbReference>
<feature type="region of interest" description="Disordered" evidence="1">
    <location>
        <begin position="319"/>
        <end position="350"/>
    </location>
</feature>
<organism evidence="3 4">
    <name type="scientific">Pseudallescheria apiosperma</name>
    <name type="common">Scedosporium apiospermum</name>
    <dbReference type="NCBI Taxonomy" id="563466"/>
    <lineage>
        <taxon>Eukaryota</taxon>
        <taxon>Fungi</taxon>
        <taxon>Dikarya</taxon>
        <taxon>Ascomycota</taxon>
        <taxon>Pezizomycotina</taxon>
        <taxon>Sordariomycetes</taxon>
        <taxon>Hypocreomycetidae</taxon>
        <taxon>Microascales</taxon>
        <taxon>Microascaceae</taxon>
        <taxon>Scedosporium</taxon>
    </lineage>
</organism>
<dbReference type="OrthoDB" id="5588096at2759"/>
<reference evidence="3 4" key="1">
    <citation type="journal article" date="2014" name="Genome Announc.">
        <title>Draft genome sequence of the pathogenic fungus Scedosporium apiospermum.</title>
        <authorList>
            <person name="Vandeputte P."/>
            <person name="Ghamrawi S."/>
            <person name="Rechenmann M."/>
            <person name="Iltis A."/>
            <person name="Giraud S."/>
            <person name="Fleury M."/>
            <person name="Thornton C."/>
            <person name="Delhaes L."/>
            <person name="Meyer W."/>
            <person name="Papon N."/>
            <person name="Bouchara J.P."/>
        </authorList>
    </citation>
    <scope>NUCLEOTIDE SEQUENCE [LARGE SCALE GENOMIC DNA]</scope>
    <source>
        <strain evidence="3 4">IHEM 14462</strain>
    </source>
</reference>
<sequence length="914" mass="100524">MSKYGDGGPFPNNRGQLISPPNSGGSNGGLNGFPPVARSVGGPSPPPSIARSSQGTNMYARSESGRSTKDDQTEAILGEHYLALRRFLNGRNGRTTGATAKAKDKLLRLTSVQFVELSTDVYDELMRRQDSRAPPSLPAENGFHPKRNQARQKLSSLGPDRFQSLVTDVFTELERRFPNFVEGDIPPRMSISRSGTPANGLPPRNASRRRPSDASSVRGPGGGYAYSIPPSPSLAPGEFGRPLQKQFQSNTIVPNKSTMVEEDDDAEDREPFAAIRRAPTGLNDPRPDTQASPVQSETDKRLIEDYQVQVQELREKLDSMEDDMKRKDDEMNRMLDDERSRSSAANMEKKEWDDLRVSLEKRLAEAQDLNDSLRDEIERLRSDHASETRELRNQLADMDDRIDQERRAAAAAAAAAATSAPANSGNADRELQRENQELQEALREQQAVTEEVRRSAQEALREMRELSQQSSSTYERQEDLERTVEQLEQEVRDWRNRYTRAKTQLRSMRASSLGLPAERDATKYLRERGLTADNGLVKDVHVTKFQVAIDDTLQQARTDMPEKVMDAMKAAIVGVRRITKDIDETGASSRNDDFAQQISKAKGKVSGAANAFITAAKNHANSAGISPVSILDASASHLVAAIVELLQMVKMRPTPAGELEDEDDDGTVTPLDSSTGFFSPQSSRQESMTTQESLPPPPAPPFRGLGGSRLSADSSAYSPVNSPRESRDQTFSRPPMNMNGIGGMGRIDEMNGNGMNGNYYDTNKNLPPPPAGPYDNLPSQYGQSDDLKIYLEDQTALLVSSIQNLVGSIRSSASLEQITDQIEAIVGVAGKVIGETQSSGNAQLVVRLEASRDKLLNANKQGQTIAAKGKGPNDREWKMWTQNLPPIAFELAREMKELVQNVDQLAIPNGDDFS</sequence>
<dbReference type="InterPro" id="IPR013724">
    <property type="entry name" value="GIT_SHD"/>
</dbReference>
<dbReference type="KEGG" id="sapo:SAPIO_CDS6120"/>
<dbReference type="InterPro" id="IPR056439">
    <property type="entry name" value="VBS_C3G9"/>
</dbReference>
<dbReference type="HOGENOM" id="CLU_014631_0_0_1"/>
<feature type="region of interest" description="Disordered" evidence="1">
    <location>
        <begin position="128"/>
        <end position="157"/>
    </location>
</feature>
<dbReference type="RefSeq" id="XP_016642061.1">
    <property type="nucleotide sequence ID" value="XM_016788304.1"/>
</dbReference>
<dbReference type="GeneID" id="27725192"/>
<dbReference type="Proteomes" id="UP000028545">
    <property type="component" value="Unassembled WGS sequence"/>
</dbReference>
<proteinExistence type="predicted"/>
<dbReference type="GO" id="GO:1902716">
    <property type="term" value="C:cell cortex of growing cell tip"/>
    <property type="evidence" value="ECO:0007669"/>
    <property type="project" value="TreeGrafter"/>
</dbReference>
<protein>
    <recommendedName>
        <fullName evidence="2">GIT Spa2 homology (SHD) domain-containing protein</fullName>
    </recommendedName>
</protein>
<dbReference type="OMA" id="VPNKSIM"/>
<feature type="compositionally biased region" description="Basic and acidic residues" evidence="1">
    <location>
        <begin position="63"/>
        <end position="72"/>
    </location>
</feature>